<dbReference type="EMBL" id="BAAAHK010000008">
    <property type="protein sequence ID" value="GAA0944235.1"/>
    <property type="molecule type" value="Genomic_DNA"/>
</dbReference>
<dbReference type="Proteomes" id="UP001500542">
    <property type="component" value="Unassembled WGS sequence"/>
</dbReference>
<protein>
    <recommendedName>
        <fullName evidence="5">PknH-like protein</fullName>
    </recommendedName>
</protein>
<dbReference type="PROSITE" id="PS51257">
    <property type="entry name" value="PROKAR_LIPOPROTEIN"/>
    <property type="match status" value="1"/>
</dbReference>
<feature type="compositionally biased region" description="Low complexity" evidence="1">
    <location>
        <begin position="30"/>
        <end position="49"/>
    </location>
</feature>
<evidence type="ECO:0000313" key="4">
    <source>
        <dbReference type="Proteomes" id="UP001500542"/>
    </source>
</evidence>
<organism evidence="3 4">
    <name type="scientific">Kribbella koreensis</name>
    <dbReference type="NCBI Taxonomy" id="57909"/>
    <lineage>
        <taxon>Bacteria</taxon>
        <taxon>Bacillati</taxon>
        <taxon>Actinomycetota</taxon>
        <taxon>Actinomycetes</taxon>
        <taxon>Propionibacteriales</taxon>
        <taxon>Kribbellaceae</taxon>
        <taxon>Kribbella</taxon>
    </lineage>
</organism>
<comment type="caution">
    <text evidence="3">The sequence shown here is derived from an EMBL/GenBank/DDBJ whole genome shotgun (WGS) entry which is preliminary data.</text>
</comment>
<keyword evidence="4" id="KW-1185">Reference proteome</keyword>
<feature type="chain" id="PRO_5045667043" description="PknH-like protein" evidence="2">
    <location>
        <begin position="21"/>
        <end position="250"/>
    </location>
</feature>
<gene>
    <name evidence="3" type="ORF">GCM10009554_38250</name>
</gene>
<accession>A0ABP4B4Z9</accession>
<feature type="signal peptide" evidence="2">
    <location>
        <begin position="1"/>
        <end position="20"/>
    </location>
</feature>
<sequence length="250" mass="25714">MKLASSFPLAVAAAVSLSLAACGEDKPNGSSGPTSAPSVTATPTQSAPTDQPTETGPVKRSKTELTKALLELKELPSGFSEEKDDPADDGSNPFSAPTSKCKPLVKLLNADEAPGSKRSVHRSFSGSQEGPYIDFSLDSMSTSKAVRELQTSYQDAVASCKKVTMRMDGAGSTQMEVVEIPAPQFGDEPFAFKLTGVSGPKEGLEFDAAVTGIGDVVLAVGVLAGQPGELDGATEAAVEKARTTLSKTGS</sequence>
<evidence type="ECO:0000256" key="1">
    <source>
        <dbReference type="SAM" id="MobiDB-lite"/>
    </source>
</evidence>
<evidence type="ECO:0000313" key="3">
    <source>
        <dbReference type="EMBL" id="GAA0944235.1"/>
    </source>
</evidence>
<evidence type="ECO:0000256" key="2">
    <source>
        <dbReference type="SAM" id="SignalP"/>
    </source>
</evidence>
<proteinExistence type="predicted"/>
<evidence type="ECO:0008006" key="5">
    <source>
        <dbReference type="Google" id="ProtNLM"/>
    </source>
</evidence>
<feature type="region of interest" description="Disordered" evidence="1">
    <location>
        <begin position="22"/>
        <end position="103"/>
    </location>
</feature>
<feature type="compositionally biased region" description="Basic and acidic residues" evidence="1">
    <location>
        <begin position="61"/>
        <end position="74"/>
    </location>
</feature>
<dbReference type="RefSeq" id="WP_343971456.1">
    <property type="nucleotide sequence ID" value="NZ_BAAAHK010000008.1"/>
</dbReference>
<name>A0ABP4B4Z9_9ACTN</name>
<reference evidence="4" key="1">
    <citation type="journal article" date="2019" name="Int. J. Syst. Evol. Microbiol.">
        <title>The Global Catalogue of Microorganisms (GCM) 10K type strain sequencing project: providing services to taxonomists for standard genome sequencing and annotation.</title>
        <authorList>
            <consortium name="The Broad Institute Genomics Platform"/>
            <consortium name="The Broad Institute Genome Sequencing Center for Infectious Disease"/>
            <person name="Wu L."/>
            <person name="Ma J."/>
        </authorList>
    </citation>
    <scope>NUCLEOTIDE SEQUENCE [LARGE SCALE GENOMIC DNA]</scope>
    <source>
        <strain evidence="4">JCM 10977</strain>
    </source>
</reference>
<keyword evidence="2" id="KW-0732">Signal</keyword>